<dbReference type="PANTHER" id="PTHR46033:SF8">
    <property type="entry name" value="PROTEIN MAINTENANCE OF MERISTEMS-LIKE"/>
    <property type="match status" value="1"/>
</dbReference>
<proteinExistence type="predicted"/>
<accession>A0A2N9E5U8</accession>
<gene>
    <name evidence="2" type="ORF">FSB_LOCUS2189</name>
</gene>
<sequence length="314" mass="35955">MDDLDIIPRPIDASVLTLQANHRSTNIWNDNMRAGFYGLYCLRFIQLDWALISALVKRWRLETHTFHLSLGEMTNTLQDMEVMLGLPVDGRPIVRSTDLKWPDLCNELLGVISPLDKLEGCCLSMTWLSEQFGVLPDDADELYRQLCNVAKAKTKDIGGALILVQLWVWSKFSHMTSEIVSIQRIDYGVDPAGQPLPQGLYGIRWCNTKCEKDVSTHVLHHYRSSLGMQHPDEIIWQPYINADLPDYCLKGREIWCTVASLICVHIVEMHCPDCVLHQFGMQQSIPRPVNIDVTLHAVTLRKRYRLDEKLGVPY</sequence>
<evidence type="ECO:0000313" key="2">
    <source>
        <dbReference type="EMBL" id="SPC74307.1"/>
    </source>
</evidence>
<dbReference type="EMBL" id="OIVN01000102">
    <property type="protein sequence ID" value="SPC74307.1"/>
    <property type="molecule type" value="Genomic_DNA"/>
</dbReference>
<reference evidence="2" key="1">
    <citation type="submission" date="2018-02" db="EMBL/GenBank/DDBJ databases">
        <authorList>
            <person name="Cohen D.B."/>
            <person name="Kent A.D."/>
        </authorList>
    </citation>
    <scope>NUCLEOTIDE SEQUENCE</scope>
</reference>
<organism evidence="2">
    <name type="scientific">Fagus sylvatica</name>
    <name type="common">Beechnut</name>
    <dbReference type="NCBI Taxonomy" id="28930"/>
    <lineage>
        <taxon>Eukaryota</taxon>
        <taxon>Viridiplantae</taxon>
        <taxon>Streptophyta</taxon>
        <taxon>Embryophyta</taxon>
        <taxon>Tracheophyta</taxon>
        <taxon>Spermatophyta</taxon>
        <taxon>Magnoliopsida</taxon>
        <taxon>eudicotyledons</taxon>
        <taxon>Gunneridae</taxon>
        <taxon>Pentapetalae</taxon>
        <taxon>rosids</taxon>
        <taxon>fabids</taxon>
        <taxon>Fagales</taxon>
        <taxon>Fagaceae</taxon>
        <taxon>Fagus</taxon>
    </lineage>
</organism>
<feature type="domain" description="Aminotransferase-like plant mobile" evidence="1">
    <location>
        <begin position="142"/>
        <end position="289"/>
    </location>
</feature>
<feature type="domain" description="Aminotransferase-like plant mobile" evidence="1">
    <location>
        <begin position="35"/>
        <end position="133"/>
    </location>
</feature>
<dbReference type="InterPro" id="IPR044824">
    <property type="entry name" value="MAIN-like"/>
</dbReference>
<dbReference type="PANTHER" id="PTHR46033">
    <property type="entry name" value="PROTEIN MAIN-LIKE 2"/>
    <property type="match status" value="1"/>
</dbReference>
<name>A0A2N9E5U8_FAGSY</name>
<dbReference type="GO" id="GO:0010073">
    <property type="term" value="P:meristem maintenance"/>
    <property type="evidence" value="ECO:0007669"/>
    <property type="project" value="InterPro"/>
</dbReference>
<protein>
    <recommendedName>
        <fullName evidence="1">Aminotransferase-like plant mobile domain-containing protein</fullName>
    </recommendedName>
</protein>
<dbReference type="AlphaFoldDB" id="A0A2N9E5U8"/>
<evidence type="ECO:0000259" key="1">
    <source>
        <dbReference type="Pfam" id="PF10536"/>
    </source>
</evidence>
<dbReference type="InterPro" id="IPR019557">
    <property type="entry name" value="AminoTfrase-like_pln_mobile"/>
</dbReference>
<dbReference type="Pfam" id="PF10536">
    <property type="entry name" value="PMD"/>
    <property type="match status" value="2"/>
</dbReference>